<evidence type="ECO:0000313" key="2">
    <source>
        <dbReference type="EMBL" id="KAK9287637.1"/>
    </source>
</evidence>
<dbReference type="Gene3D" id="1.20.1280.50">
    <property type="match status" value="1"/>
</dbReference>
<gene>
    <name evidence="2" type="ORF">L1049_016074</name>
</gene>
<dbReference type="EMBL" id="JBBPBK010000003">
    <property type="protein sequence ID" value="KAK9287637.1"/>
    <property type="molecule type" value="Genomic_DNA"/>
</dbReference>
<dbReference type="InterPro" id="IPR006527">
    <property type="entry name" value="F-box-assoc_dom_typ1"/>
</dbReference>
<comment type="caution">
    <text evidence="2">The sequence shown here is derived from an EMBL/GenBank/DDBJ whole genome shotgun (WGS) entry which is preliminary data.</text>
</comment>
<name>A0AAP0RZ43_LIQFO</name>
<dbReference type="AlphaFoldDB" id="A0AAP0RZ43"/>
<dbReference type="InterPro" id="IPR001810">
    <property type="entry name" value="F-box_dom"/>
</dbReference>
<dbReference type="Proteomes" id="UP001415857">
    <property type="component" value="Unassembled WGS sequence"/>
</dbReference>
<organism evidence="2 3">
    <name type="scientific">Liquidambar formosana</name>
    <name type="common">Formosan gum</name>
    <dbReference type="NCBI Taxonomy" id="63359"/>
    <lineage>
        <taxon>Eukaryota</taxon>
        <taxon>Viridiplantae</taxon>
        <taxon>Streptophyta</taxon>
        <taxon>Embryophyta</taxon>
        <taxon>Tracheophyta</taxon>
        <taxon>Spermatophyta</taxon>
        <taxon>Magnoliopsida</taxon>
        <taxon>eudicotyledons</taxon>
        <taxon>Gunneridae</taxon>
        <taxon>Pentapetalae</taxon>
        <taxon>Saxifragales</taxon>
        <taxon>Altingiaceae</taxon>
        <taxon>Liquidambar</taxon>
    </lineage>
</organism>
<dbReference type="SUPFAM" id="SSF81383">
    <property type="entry name" value="F-box domain"/>
    <property type="match status" value="1"/>
</dbReference>
<reference evidence="2 3" key="1">
    <citation type="journal article" date="2024" name="Plant J.">
        <title>Genome sequences and population genomics reveal climatic adaptation and genomic divergence between two closely related sweetgum species.</title>
        <authorList>
            <person name="Xu W.Q."/>
            <person name="Ren C.Q."/>
            <person name="Zhang X.Y."/>
            <person name="Comes H.P."/>
            <person name="Liu X.H."/>
            <person name="Li Y.G."/>
            <person name="Kettle C.J."/>
            <person name="Jalonen R."/>
            <person name="Gaisberger H."/>
            <person name="Ma Y.Z."/>
            <person name="Qiu Y.X."/>
        </authorList>
    </citation>
    <scope>NUCLEOTIDE SEQUENCE [LARGE SCALE GENOMIC DNA]</scope>
    <source>
        <strain evidence="2">Hangzhou</strain>
    </source>
</reference>
<dbReference type="InterPro" id="IPR036047">
    <property type="entry name" value="F-box-like_dom_sf"/>
</dbReference>
<dbReference type="PANTHER" id="PTHR31672">
    <property type="entry name" value="BNACNNG10540D PROTEIN"/>
    <property type="match status" value="1"/>
</dbReference>
<dbReference type="InterPro" id="IPR017451">
    <property type="entry name" value="F-box-assoc_interact_dom"/>
</dbReference>
<dbReference type="Pfam" id="PF00646">
    <property type="entry name" value="F-box"/>
    <property type="match status" value="1"/>
</dbReference>
<accession>A0AAP0RZ43</accession>
<dbReference type="CDD" id="cd22157">
    <property type="entry name" value="F-box_AtFBW1-like"/>
    <property type="match status" value="1"/>
</dbReference>
<dbReference type="InterPro" id="IPR050796">
    <property type="entry name" value="SCF_F-box_component"/>
</dbReference>
<evidence type="ECO:0000259" key="1">
    <source>
        <dbReference type="PROSITE" id="PS50181"/>
    </source>
</evidence>
<dbReference type="SMART" id="SM00256">
    <property type="entry name" value="FBOX"/>
    <property type="match status" value="1"/>
</dbReference>
<protein>
    <recommendedName>
        <fullName evidence="1">F-box domain-containing protein</fullName>
    </recommendedName>
</protein>
<sequence>METKKTQTRHRIMPQLPQDIIHDILLRLPAKPLVRFRCVSKPWHSLLTSHHFITTHLNHCLARENHRKRQNVILSSSTSCQFLHDDEEAPINPHAVSLEFPLKNCGDFKVLGSCDGLLCIAIENDTVVLWNPSIREYTKLPVPLSAGRKSGLFGYGFGYDSSIDDYKVVRLCPLKHGNSIPMEAEIYALRTKSWKKVEDITCHVRFFDQLGRGTFANGALYWWVLAISFNFDEDDPGRKILRFDFKDEKFKLVRPPQGVPTNIVLGIFAGCLCMVHNDHESGFKLWTLMDDGGKQIWSNLISVGGNQSVSPVLPICYPKIGKVLMHIKDRDIIVLCLYNWEERTFETRLICVSENWSDATAYVESLVSPNGAGAER</sequence>
<evidence type="ECO:0000313" key="3">
    <source>
        <dbReference type="Proteomes" id="UP001415857"/>
    </source>
</evidence>
<dbReference type="PROSITE" id="PS50181">
    <property type="entry name" value="FBOX"/>
    <property type="match status" value="1"/>
</dbReference>
<keyword evidence="3" id="KW-1185">Reference proteome</keyword>
<dbReference type="PANTHER" id="PTHR31672:SF13">
    <property type="entry name" value="F-BOX PROTEIN CPR30-LIKE"/>
    <property type="match status" value="1"/>
</dbReference>
<feature type="domain" description="F-box" evidence="1">
    <location>
        <begin position="10"/>
        <end position="56"/>
    </location>
</feature>
<dbReference type="Pfam" id="PF07734">
    <property type="entry name" value="FBA_1"/>
    <property type="match status" value="1"/>
</dbReference>
<dbReference type="NCBIfam" id="TIGR01640">
    <property type="entry name" value="F_box_assoc_1"/>
    <property type="match status" value="1"/>
</dbReference>
<proteinExistence type="predicted"/>